<keyword evidence="3" id="KW-1185">Reference proteome</keyword>
<sequence length="142" mass="16094">MPRILTSSWYVALPEDHLRVGISRGTPRGMPAGYRRYPKLAPGPWFSSVSPEEYRKRYQAEVLDQLDPERVVSELVAFADGRIPTLVCYEAPNKPDWCHRGLVSLWLKQTLDLDVFEYGMEDCGCGSRHPKLSLLQMPGGES</sequence>
<organism evidence="2 3">
    <name type="scientific">Hyphomicrobium album</name>
    <dbReference type="NCBI Taxonomy" id="2665159"/>
    <lineage>
        <taxon>Bacteria</taxon>
        <taxon>Pseudomonadati</taxon>
        <taxon>Pseudomonadota</taxon>
        <taxon>Alphaproteobacteria</taxon>
        <taxon>Hyphomicrobiales</taxon>
        <taxon>Hyphomicrobiaceae</taxon>
        <taxon>Hyphomicrobium</taxon>
    </lineage>
</organism>
<protein>
    <recommendedName>
        <fullName evidence="1">DUF488 domain-containing protein</fullName>
    </recommendedName>
</protein>
<evidence type="ECO:0000313" key="2">
    <source>
        <dbReference type="EMBL" id="MTD93124.1"/>
    </source>
</evidence>
<dbReference type="InterPro" id="IPR054495">
    <property type="entry name" value="DUF488-N3a"/>
</dbReference>
<gene>
    <name evidence="2" type="ORF">GIW81_02110</name>
</gene>
<dbReference type="Pfam" id="PF22751">
    <property type="entry name" value="DUF488-N3a"/>
    <property type="match status" value="1"/>
</dbReference>
<reference evidence="2 3" key="1">
    <citation type="submission" date="2019-11" db="EMBL/GenBank/DDBJ databases">
        <title>Identification of a novel strain.</title>
        <authorList>
            <person name="Xu Q."/>
            <person name="Wang G."/>
        </authorList>
    </citation>
    <scope>NUCLEOTIDE SEQUENCE [LARGE SCALE GENOMIC DNA]</scope>
    <source>
        <strain evidence="3">xq</strain>
    </source>
</reference>
<comment type="caution">
    <text evidence="2">The sequence shown here is derived from an EMBL/GenBank/DDBJ whole genome shotgun (WGS) entry which is preliminary data.</text>
</comment>
<evidence type="ECO:0000259" key="1">
    <source>
        <dbReference type="Pfam" id="PF22751"/>
    </source>
</evidence>
<dbReference type="Proteomes" id="UP000440694">
    <property type="component" value="Unassembled WGS sequence"/>
</dbReference>
<proteinExistence type="predicted"/>
<dbReference type="RefSeq" id="WP_154737693.1">
    <property type="nucleotide sequence ID" value="NZ_WMBQ01000001.1"/>
</dbReference>
<dbReference type="EMBL" id="WMBQ01000001">
    <property type="protein sequence ID" value="MTD93124.1"/>
    <property type="molecule type" value="Genomic_DNA"/>
</dbReference>
<feature type="domain" description="DUF488" evidence="1">
    <location>
        <begin position="14"/>
        <end position="109"/>
    </location>
</feature>
<dbReference type="AlphaFoldDB" id="A0A6I3KE32"/>
<accession>A0A6I3KE32</accession>
<evidence type="ECO:0000313" key="3">
    <source>
        <dbReference type="Proteomes" id="UP000440694"/>
    </source>
</evidence>
<name>A0A6I3KE32_9HYPH</name>